<reference evidence="2" key="1">
    <citation type="journal article" date="2019" name="Int. J. Syst. Evol. Microbiol.">
        <title>The Global Catalogue of Microorganisms (GCM) 10K type strain sequencing project: providing services to taxonomists for standard genome sequencing and annotation.</title>
        <authorList>
            <consortium name="The Broad Institute Genomics Platform"/>
            <consortium name="The Broad Institute Genome Sequencing Center for Infectious Disease"/>
            <person name="Wu L."/>
            <person name="Ma J."/>
        </authorList>
    </citation>
    <scope>NUCLEOTIDE SEQUENCE [LARGE SCALE GENOMIC DNA]</scope>
    <source>
        <strain evidence="2">NBRC 106348</strain>
    </source>
</reference>
<organism evidence="1 2">
    <name type="scientific">Luteimicrobium album</name>
    <dbReference type="NCBI Taxonomy" id="1054550"/>
    <lineage>
        <taxon>Bacteria</taxon>
        <taxon>Bacillati</taxon>
        <taxon>Actinomycetota</taxon>
        <taxon>Actinomycetes</taxon>
        <taxon>Micrococcales</taxon>
        <taxon>Luteimicrobium</taxon>
    </lineage>
</organism>
<evidence type="ECO:0000313" key="2">
    <source>
        <dbReference type="Proteomes" id="UP001157091"/>
    </source>
</evidence>
<dbReference type="SUPFAM" id="SSF53448">
    <property type="entry name" value="Nucleotide-diphospho-sugar transferases"/>
    <property type="match status" value="1"/>
</dbReference>
<gene>
    <name evidence="1" type="ORF">GCM10025864_39420</name>
</gene>
<dbReference type="Proteomes" id="UP001157091">
    <property type="component" value="Unassembled WGS sequence"/>
</dbReference>
<protein>
    <submittedName>
        <fullName evidence="1">Uncharacterized protein</fullName>
    </submittedName>
</protein>
<dbReference type="EMBL" id="BSUK01000001">
    <property type="protein sequence ID" value="GMA26183.1"/>
    <property type="molecule type" value="Genomic_DNA"/>
</dbReference>
<keyword evidence="2" id="KW-1185">Reference proteome</keyword>
<comment type="caution">
    <text evidence="1">The sequence shown here is derived from an EMBL/GenBank/DDBJ whole genome shotgun (WGS) entry which is preliminary data.</text>
</comment>
<accession>A0ABQ6I893</accession>
<name>A0ABQ6I893_9MICO</name>
<evidence type="ECO:0000313" key="1">
    <source>
        <dbReference type="EMBL" id="GMA26183.1"/>
    </source>
</evidence>
<sequence length="94" mass="10504">MLARPLFDKIGGLDEDFSYWCADDSVIEQVTAAGVKPMLVPASQVKHLVSRTGKDTAVGDAMTWGMVEKFNAKYKRTKFVDDARFKRYLATRAA</sequence>
<dbReference type="InterPro" id="IPR029044">
    <property type="entry name" value="Nucleotide-diphossugar_trans"/>
</dbReference>
<proteinExistence type="predicted"/>